<dbReference type="RefSeq" id="XP_052944055.1">
    <property type="nucleotide sequence ID" value="XM_053085770.1"/>
</dbReference>
<dbReference type="PANTHER" id="PTHR23172">
    <property type="entry name" value="AUXILIN/CYCLIN G-ASSOCIATED KINASE-RELATED"/>
    <property type="match status" value="1"/>
</dbReference>
<dbReference type="AlphaFoldDB" id="A0AA38H5H3"/>
<accession>A0AA38H5H3</accession>
<evidence type="ECO:0000259" key="2">
    <source>
        <dbReference type="PROSITE" id="PS50030"/>
    </source>
</evidence>
<feature type="region of interest" description="Disordered" evidence="1">
    <location>
        <begin position="318"/>
        <end position="399"/>
    </location>
</feature>
<feature type="compositionally biased region" description="Basic and acidic residues" evidence="1">
    <location>
        <begin position="344"/>
        <end position="359"/>
    </location>
</feature>
<dbReference type="GO" id="GO:0031982">
    <property type="term" value="C:vesicle"/>
    <property type="evidence" value="ECO:0007669"/>
    <property type="project" value="TreeGrafter"/>
</dbReference>
<dbReference type="Gene3D" id="1.25.40.10">
    <property type="entry name" value="Tetratricopeptide repeat domain"/>
    <property type="match status" value="1"/>
</dbReference>
<dbReference type="PANTHER" id="PTHR23172:SF19">
    <property type="entry name" value="J DOMAIN-CONTAINING PROTEIN"/>
    <property type="match status" value="1"/>
</dbReference>
<feature type="compositionally biased region" description="Polar residues" evidence="1">
    <location>
        <begin position="46"/>
        <end position="65"/>
    </location>
</feature>
<dbReference type="SUPFAM" id="SSF46934">
    <property type="entry name" value="UBA-like"/>
    <property type="match status" value="1"/>
</dbReference>
<dbReference type="SMART" id="SM00028">
    <property type="entry name" value="TPR"/>
    <property type="match status" value="3"/>
</dbReference>
<feature type="compositionally biased region" description="Low complexity" evidence="1">
    <location>
        <begin position="757"/>
        <end position="771"/>
    </location>
</feature>
<name>A0AA38H5H3_9TREE</name>
<dbReference type="InterPro" id="IPR015940">
    <property type="entry name" value="UBA"/>
</dbReference>
<dbReference type="InterPro" id="IPR011990">
    <property type="entry name" value="TPR-like_helical_dom_sf"/>
</dbReference>
<dbReference type="SUPFAM" id="SSF48452">
    <property type="entry name" value="TPR-like"/>
    <property type="match status" value="1"/>
</dbReference>
<protein>
    <recommendedName>
        <fullName evidence="2">UBA domain-containing protein</fullName>
    </recommendedName>
</protein>
<evidence type="ECO:0000313" key="3">
    <source>
        <dbReference type="EMBL" id="KAI9634278.1"/>
    </source>
</evidence>
<keyword evidence="4" id="KW-1185">Reference proteome</keyword>
<dbReference type="InterPro" id="IPR009060">
    <property type="entry name" value="UBA-like_sf"/>
</dbReference>
<dbReference type="Proteomes" id="UP001164286">
    <property type="component" value="Unassembled WGS sequence"/>
</dbReference>
<dbReference type="PROSITE" id="PS50030">
    <property type="entry name" value="UBA"/>
    <property type="match status" value="1"/>
</dbReference>
<dbReference type="InterPro" id="IPR036869">
    <property type="entry name" value="J_dom_sf"/>
</dbReference>
<feature type="compositionally biased region" description="Basic and acidic residues" evidence="1">
    <location>
        <begin position="445"/>
        <end position="471"/>
    </location>
</feature>
<dbReference type="EMBL" id="JAKWFO010000008">
    <property type="protein sequence ID" value="KAI9634278.1"/>
    <property type="molecule type" value="Genomic_DNA"/>
</dbReference>
<dbReference type="Gene3D" id="1.10.287.110">
    <property type="entry name" value="DnaJ domain"/>
    <property type="match status" value="1"/>
</dbReference>
<sequence length="882" mass="94223">MDDLLDLNFTSPSSTPNHSFRPSSAKPSTSLAFDNLSKPAGIPNYYSGTGISPLPSRSHTPQTAPVPQLARLGQPPRPTSGSGDRAAKPSTPALQPPTDAFSSLLSLGPSSGSNGKESMAERARRLDQEKRDKEEREKKQFDNGDFWDKFGGGPASQPARSLGDASKGTFWDMEASLSSPKPSSTSSRASLAPHAPQQISSRTTAPIDPFDFDLLGGGPSTSSTSSHHTAIGPRNGASSPARGGGDDDVLGDLARPTPTANTSSRPPRVTTRPSSPPPHIVGQIVEMGFSAAQARAALAKTPSGLDVSAALELLLGAGTTSQAQDTGSSRDHPPEDEDEEEEDFIQREREQREEAERERRRARRAGPSRDAISARSKDEIRSAHTSGRGTPELGEQAEKYLAQASEIGTSVLSKATSLWATGKEKAQKLYEEQKRAYEAQQAAKEAGEARSGREARTGGREVRDGRPRWMVDAEASGAEGEEREEGAGGGFRDDDDSEEELPAPPSPPQETYRSVRERADLLFAEETQPYVPASRRKTPTPSAPTSVPSRPARAVTSAPPVLVQRQLVPASSTAVERAAAAKAKGNGHFKLGRFSESQSSYTSAISSLPEGHLHLVALHNNRAASRLKLGQSDGAIEDCGIVLAIIGPSYHPFKEAQLPPEYADVKLAESMGKALIKRAQAYEMGEKWKKALEDWEKVMGLDAVFLGAGTAGQGTKNMAAEGARRARQMLDGGEPIKAAPRPNGNAARVPPKPALKPAARSAPSTSAPSTAVKELRQANAAQEKEDAERLRLKDAVESKLLAWKSGKETNLRALIASLDTVLWEGIMGGVKVGMHELITEKQVKIRYMKVIARLHPDKLDVKSTTVEQRMLANGAFGTLNEA</sequence>
<dbReference type="GO" id="GO:0030276">
    <property type="term" value="F:clathrin binding"/>
    <property type="evidence" value="ECO:0007669"/>
    <property type="project" value="TreeGrafter"/>
</dbReference>
<dbReference type="GO" id="GO:0005737">
    <property type="term" value="C:cytoplasm"/>
    <property type="evidence" value="ECO:0007669"/>
    <property type="project" value="TreeGrafter"/>
</dbReference>
<feature type="domain" description="UBA" evidence="2">
    <location>
        <begin position="275"/>
        <end position="317"/>
    </location>
</feature>
<feature type="compositionally biased region" description="Low complexity" evidence="1">
    <location>
        <begin position="220"/>
        <end position="229"/>
    </location>
</feature>
<dbReference type="InterPro" id="IPR019734">
    <property type="entry name" value="TPR_rpt"/>
</dbReference>
<feature type="compositionally biased region" description="Polar residues" evidence="1">
    <location>
        <begin position="8"/>
        <end position="32"/>
    </location>
</feature>
<dbReference type="GO" id="GO:0072583">
    <property type="term" value="P:clathrin-dependent endocytosis"/>
    <property type="evidence" value="ECO:0007669"/>
    <property type="project" value="TreeGrafter"/>
</dbReference>
<proteinExistence type="predicted"/>
<feature type="compositionally biased region" description="Acidic residues" evidence="1">
    <location>
        <begin position="334"/>
        <end position="343"/>
    </location>
</feature>
<dbReference type="GO" id="GO:0072318">
    <property type="term" value="P:clathrin coat disassembly"/>
    <property type="evidence" value="ECO:0007669"/>
    <property type="project" value="TreeGrafter"/>
</dbReference>
<gene>
    <name evidence="3" type="ORF">MKK02DRAFT_17294</name>
</gene>
<feature type="compositionally biased region" description="Low complexity" evidence="1">
    <location>
        <begin position="102"/>
        <end position="115"/>
    </location>
</feature>
<feature type="region of interest" description="Disordered" evidence="1">
    <location>
        <begin position="732"/>
        <end position="771"/>
    </location>
</feature>
<feature type="compositionally biased region" description="Basic and acidic residues" evidence="1">
    <location>
        <begin position="118"/>
        <end position="148"/>
    </location>
</feature>
<dbReference type="GeneID" id="77724971"/>
<feature type="compositionally biased region" description="Low complexity" evidence="1">
    <location>
        <begin position="539"/>
        <end position="554"/>
    </location>
</feature>
<feature type="compositionally biased region" description="Low complexity" evidence="1">
    <location>
        <begin position="262"/>
        <end position="273"/>
    </location>
</feature>
<evidence type="ECO:0000256" key="1">
    <source>
        <dbReference type="SAM" id="MobiDB-lite"/>
    </source>
</evidence>
<feature type="region of interest" description="Disordered" evidence="1">
    <location>
        <begin position="1"/>
        <end position="284"/>
    </location>
</feature>
<feature type="region of interest" description="Disordered" evidence="1">
    <location>
        <begin position="434"/>
        <end position="557"/>
    </location>
</feature>
<organism evidence="3 4">
    <name type="scientific">Dioszegia hungarica</name>
    <dbReference type="NCBI Taxonomy" id="4972"/>
    <lineage>
        <taxon>Eukaryota</taxon>
        <taxon>Fungi</taxon>
        <taxon>Dikarya</taxon>
        <taxon>Basidiomycota</taxon>
        <taxon>Agaricomycotina</taxon>
        <taxon>Tremellomycetes</taxon>
        <taxon>Tremellales</taxon>
        <taxon>Bulleribasidiaceae</taxon>
        <taxon>Dioszegia</taxon>
    </lineage>
</organism>
<reference evidence="3" key="1">
    <citation type="journal article" date="2022" name="G3 (Bethesda)">
        <title>High quality genome of the basidiomycete yeast Dioszegia hungarica PDD-24b-2 isolated from cloud water.</title>
        <authorList>
            <person name="Jarrige D."/>
            <person name="Haridas S."/>
            <person name="Bleykasten-Grosshans C."/>
            <person name="Joly M."/>
            <person name="Nadalig T."/>
            <person name="Sancelme M."/>
            <person name="Vuilleumier S."/>
            <person name="Grigoriev I.V."/>
            <person name="Amato P."/>
            <person name="Bringel F."/>
        </authorList>
    </citation>
    <scope>NUCLEOTIDE SEQUENCE</scope>
    <source>
        <strain evidence="3">PDD-24b-2</strain>
    </source>
</reference>
<dbReference type="Gene3D" id="1.10.8.10">
    <property type="entry name" value="DNA helicase RuvA subunit, C-terminal domain"/>
    <property type="match status" value="1"/>
</dbReference>
<dbReference type="SUPFAM" id="SSF46565">
    <property type="entry name" value="Chaperone J-domain"/>
    <property type="match status" value="1"/>
</dbReference>
<comment type="caution">
    <text evidence="3">The sequence shown here is derived from an EMBL/GenBank/DDBJ whole genome shotgun (WGS) entry which is preliminary data.</text>
</comment>
<feature type="compositionally biased region" description="Low complexity" evidence="1">
    <location>
        <begin position="175"/>
        <end position="193"/>
    </location>
</feature>
<evidence type="ECO:0000313" key="4">
    <source>
        <dbReference type="Proteomes" id="UP001164286"/>
    </source>
</evidence>